<feature type="chain" id="PRO_5035852411" evidence="1">
    <location>
        <begin position="22"/>
        <end position="76"/>
    </location>
</feature>
<evidence type="ECO:0000313" key="2">
    <source>
        <dbReference type="EMBL" id="CAD6200028.1"/>
    </source>
</evidence>
<name>A0A8S1HYC7_9PELO</name>
<comment type="caution">
    <text evidence="2">The sequence shown here is derived from an EMBL/GenBank/DDBJ whole genome shotgun (WGS) entry which is preliminary data.</text>
</comment>
<reference evidence="2" key="1">
    <citation type="submission" date="2020-10" db="EMBL/GenBank/DDBJ databases">
        <authorList>
            <person name="Kikuchi T."/>
        </authorList>
    </citation>
    <scope>NUCLEOTIDE SEQUENCE</scope>
    <source>
        <strain evidence="2">NKZ352</strain>
    </source>
</reference>
<dbReference type="PANTHER" id="PTHR34602">
    <property type="entry name" value="NEMATODE SPECIFIC PEPTIDE FAMILY, GROUP E-RELATED"/>
    <property type="match status" value="1"/>
</dbReference>
<dbReference type="InterPro" id="IPR009853">
    <property type="entry name" value="DUF1412"/>
</dbReference>
<proteinExistence type="predicted"/>
<keyword evidence="1" id="KW-0732">Signal</keyword>
<feature type="signal peptide" evidence="1">
    <location>
        <begin position="1"/>
        <end position="21"/>
    </location>
</feature>
<organism evidence="2 3">
    <name type="scientific">Caenorhabditis auriculariae</name>
    <dbReference type="NCBI Taxonomy" id="2777116"/>
    <lineage>
        <taxon>Eukaryota</taxon>
        <taxon>Metazoa</taxon>
        <taxon>Ecdysozoa</taxon>
        <taxon>Nematoda</taxon>
        <taxon>Chromadorea</taxon>
        <taxon>Rhabditida</taxon>
        <taxon>Rhabditina</taxon>
        <taxon>Rhabditomorpha</taxon>
        <taxon>Rhabditoidea</taxon>
        <taxon>Rhabditidae</taxon>
        <taxon>Peloderinae</taxon>
        <taxon>Caenorhabditis</taxon>
    </lineage>
</organism>
<accession>A0A8S1HYC7</accession>
<gene>
    <name evidence="2" type="ORF">CAUJ_LOCUS15927</name>
</gene>
<sequence length="76" mass="8549">MRFSSVLSVVLLFLLIQASKAGILRFRRAVEDNYGYNSWGYNNAVSDRLWGGPTSLGWAQVPHTLSPMFSPIFGRK</sequence>
<evidence type="ECO:0000256" key="1">
    <source>
        <dbReference type="SAM" id="SignalP"/>
    </source>
</evidence>
<dbReference type="PANTHER" id="PTHR34602:SF1">
    <property type="entry name" value="NEMATODE SPECIFIC PEPTIDE FAMILY, GROUP E-RELATED"/>
    <property type="match status" value="1"/>
</dbReference>
<dbReference type="Proteomes" id="UP000835052">
    <property type="component" value="Unassembled WGS sequence"/>
</dbReference>
<dbReference type="AlphaFoldDB" id="A0A8S1HYC7"/>
<dbReference type="Pfam" id="PF07203">
    <property type="entry name" value="DUF1412"/>
    <property type="match status" value="1"/>
</dbReference>
<evidence type="ECO:0000313" key="3">
    <source>
        <dbReference type="Proteomes" id="UP000835052"/>
    </source>
</evidence>
<dbReference type="OrthoDB" id="5826359at2759"/>
<protein>
    <submittedName>
        <fullName evidence="2">Uncharacterized protein</fullName>
    </submittedName>
</protein>
<dbReference type="EMBL" id="CAJGYM010000228">
    <property type="protein sequence ID" value="CAD6200028.1"/>
    <property type="molecule type" value="Genomic_DNA"/>
</dbReference>
<keyword evidence="3" id="KW-1185">Reference proteome</keyword>